<organism evidence="2 3">
    <name type="scientific">Clostridium tetanomorphum</name>
    <dbReference type="NCBI Taxonomy" id="1553"/>
    <lineage>
        <taxon>Bacteria</taxon>
        <taxon>Bacillati</taxon>
        <taxon>Bacillota</taxon>
        <taxon>Clostridia</taxon>
        <taxon>Eubacteriales</taxon>
        <taxon>Clostridiaceae</taxon>
        <taxon>Clostridium</taxon>
    </lineage>
</organism>
<dbReference type="RefSeq" id="WP_173680486.1">
    <property type="nucleotide sequence ID" value="NZ_JAAZWO010000004.1"/>
</dbReference>
<dbReference type="Proteomes" id="UP000563151">
    <property type="component" value="Unassembled WGS sequence"/>
</dbReference>
<proteinExistence type="predicted"/>
<evidence type="ECO:0000256" key="1">
    <source>
        <dbReference type="SAM" id="Phobius"/>
    </source>
</evidence>
<gene>
    <name evidence="2" type="ORF">HGG79_04775</name>
</gene>
<keyword evidence="1" id="KW-0812">Transmembrane</keyword>
<evidence type="ECO:0000313" key="3">
    <source>
        <dbReference type="Proteomes" id="UP000563151"/>
    </source>
</evidence>
<comment type="caution">
    <text evidence="2">The sequence shown here is derived from an EMBL/GenBank/DDBJ whole genome shotgun (WGS) entry which is preliminary data.</text>
</comment>
<dbReference type="AlphaFoldDB" id="A0A923E5Y6"/>
<feature type="transmembrane region" description="Helical" evidence="1">
    <location>
        <begin position="5"/>
        <end position="21"/>
    </location>
</feature>
<keyword evidence="1" id="KW-1133">Transmembrane helix</keyword>
<keyword evidence="3" id="KW-1185">Reference proteome</keyword>
<dbReference type="EMBL" id="JAAZWO010000004">
    <property type="protein sequence ID" value="MBC2397097.1"/>
    <property type="molecule type" value="Genomic_DNA"/>
</dbReference>
<reference evidence="2 3" key="1">
    <citation type="submission" date="2020-04" db="EMBL/GenBank/DDBJ databases">
        <title>Genomic insights into acetone-butanol-ethanol (ABE) fermentation by sequencing solventogenic clostridia strains.</title>
        <authorList>
            <person name="Brown S."/>
        </authorList>
    </citation>
    <scope>NUCLEOTIDE SEQUENCE [LARGE SCALE GENOMIC DNA]</scope>
    <source>
        <strain evidence="2 3">DJ011</strain>
    </source>
</reference>
<accession>A0A923E5Y6</accession>
<keyword evidence="1" id="KW-0472">Membrane</keyword>
<evidence type="ECO:0000313" key="2">
    <source>
        <dbReference type="EMBL" id="MBC2397097.1"/>
    </source>
</evidence>
<protein>
    <submittedName>
        <fullName evidence="2">Uncharacterized protein</fullName>
    </submittedName>
</protein>
<name>A0A923E5Y6_CLOTT</name>
<sequence>MTLIYRLLVAIVFIFTLWNLFDEEDIKKQANAALVLIPLILRILMIK</sequence>